<proteinExistence type="inferred from homology"/>
<evidence type="ECO:0000256" key="3">
    <source>
        <dbReference type="ARBA" id="ARBA00004669"/>
    </source>
</evidence>
<comment type="catalytic activity">
    <reaction evidence="14">
        <text>IMP + diphosphate = hypoxanthine + 5-phospho-alpha-D-ribose 1-diphosphate</text>
        <dbReference type="Rhea" id="RHEA:17973"/>
        <dbReference type="ChEBI" id="CHEBI:17368"/>
        <dbReference type="ChEBI" id="CHEBI:33019"/>
        <dbReference type="ChEBI" id="CHEBI:58017"/>
        <dbReference type="ChEBI" id="CHEBI:58053"/>
        <dbReference type="EC" id="2.4.2.8"/>
    </reaction>
    <physiologicalReaction direction="right-to-left" evidence="14">
        <dbReference type="Rhea" id="RHEA:17975"/>
    </physiologicalReaction>
</comment>
<dbReference type="CDD" id="cd06223">
    <property type="entry name" value="PRTases_typeI"/>
    <property type="match status" value="1"/>
</dbReference>
<accession>A0AAI8FDK6</accession>
<dbReference type="EC" id="2.4.2.8" evidence="15"/>
<comment type="cofactor">
    <cofactor evidence="1 15">
        <name>Mg(2+)</name>
        <dbReference type="ChEBI" id="CHEBI:18420"/>
    </cofactor>
</comment>
<evidence type="ECO:0000256" key="15">
    <source>
        <dbReference type="RuleBase" id="RU364099"/>
    </source>
</evidence>
<dbReference type="Proteomes" id="UP000009399">
    <property type="component" value="Chromosome"/>
</dbReference>
<dbReference type="InterPro" id="IPR005904">
    <property type="entry name" value="Hxn_phspho_trans"/>
</dbReference>
<dbReference type="AlphaFoldDB" id="A0AAI8FDK6"/>
<evidence type="ECO:0000256" key="9">
    <source>
        <dbReference type="ARBA" id="ARBA00022723"/>
    </source>
</evidence>
<keyword evidence="9 15" id="KW-0479">Metal-binding</keyword>
<evidence type="ECO:0000256" key="2">
    <source>
        <dbReference type="ARBA" id="ARBA00004496"/>
    </source>
</evidence>
<dbReference type="GeneID" id="93248253"/>
<reference evidence="17 18" key="1">
    <citation type="journal article" date="2013" name="Genome Announc.">
        <title>Complete Genome Sequence of Mycoplasma hyorhinis Strain SK76.</title>
        <authorList>
            <person name="Goodison S."/>
            <person name="Urquidi V."/>
            <person name="Kumar D."/>
            <person name="Reyes L."/>
            <person name="Rosser C.J."/>
        </authorList>
    </citation>
    <scope>NUCLEOTIDE SEQUENCE [LARGE SCALE GENOMIC DNA]</scope>
    <source>
        <strain evidence="17 18">SK76</strain>
    </source>
</reference>
<dbReference type="FunFam" id="3.40.50.2020:FF:000006">
    <property type="entry name" value="Hypoxanthine phosphoribosyltransferase"/>
    <property type="match status" value="1"/>
</dbReference>
<evidence type="ECO:0000256" key="1">
    <source>
        <dbReference type="ARBA" id="ARBA00001946"/>
    </source>
</evidence>
<keyword evidence="8 15" id="KW-0808">Transferase</keyword>
<dbReference type="Gene3D" id="3.40.50.2020">
    <property type="match status" value="1"/>
</dbReference>
<dbReference type="GO" id="GO:0005829">
    <property type="term" value="C:cytosol"/>
    <property type="evidence" value="ECO:0007669"/>
    <property type="project" value="TreeGrafter"/>
</dbReference>
<feature type="domain" description="Phosphoribosyltransferase" evidence="16">
    <location>
        <begin position="11"/>
        <end position="163"/>
    </location>
</feature>
<dbReference type="GO" id="GO:0052657">
    <property type="term" value="F:guanine phosphoribosyltransferase activity"/>
    <property type="evidence" value="ECO:0007669"/>
    <property type="project" value="UniProtKB-ARBA"/>
</dbReference>
<dbReference type="GO" id="GO:0046100">
    <property type="term" value="P:hypoxanthine metabolic process"/>
    <property type="evidence" value="ECO:0007669"/>
    <property type="project" value="TreeGrafter"/>
</dbReference>
<evidence type="ECO:0000256" key="4">
    <source>
        <dbReference type="ARBA" id="ARBA00004676"/>
    </source>
</evidence>
<comment type="pathway">
    <text evidence="3 15">Purine metabolism; IMP biosynthesis via salvage pathway; IMP from hypoxanthine: step 1/1.</text>
</comment>
<name>A0AAI8FDK6_MESHY</name>
<evidence type="ECO:0000256" key="10">
    <source>
        <dbReference type="ARBA" id="ARBA00022726"/>
    </source>
</evidence>
<evidence type="ECO:0000256" key="8">
    <source>
        <dbReference type="ARBA" id="ARBA00022679"/>
    </source>
</evidence>
<keyword evidence="6 15" id="KW-0963">Cytoplasm</keyword>
<dbReference type="InterPro" id="IPR029057">
    <property type="entry name" value="PRTase-like"/>
</dbReference>
<dbReference type="GO" id="GO:0000166">
    <property type="term" value="F:nucleotide binding"/>
    <property type="evidence" value="ECO:0007669"/>
    <property type="project" value="UniProtKB-KW"/>
</dbReference>
<dbReference type="SUPFAM" id="SSF53271">
    <property type="entry name" value="PRTase-like"/>
    <property type="match status" value="1"/>
</dbReference>
<dbReference type="GO" id="GO:0006166">
    <property type="term" value="P:purine ribonucleoside salvage"/>
    <property type="evidence" value="ECO:0007669"/>
    <property type="project" value="UniProtKB-KW"/>
</dbReference>
<gene>
    <name evidence="17" type="ORF">MOS_119</name>
</gene>
<dbReference type="InterPro" id="IPR050408">
    <property type="entry name" value="HGPRT"/>
</dbReference>
<sequence>MEQDYRVEKILYTQEFIENKIKEVAQWINETYKDSKDLVLVGLLKGSILFLAQLIKSVKVDHTIDFIVASSYYGASKSTGTIKIVTDLAHDIKGKDVLIIEDIVDSGITIVKVIEYLKTKQPTSIRVASLLNKSAKRKVEFTPDKIGIEVPDLFLIGYGLDYQEKFRNLPYIGILKKEFIKD</sequence>
<evidence type="ECO:0000256" key="5">
    <source>
        <dbReference type="ARBA" id="ARBA00008391"/>
    </source>
</evidence>
<dbReference type="PANTHER" id="PTHR43340:SF1">
    <property type="entry name" value="HYPOXANTHINE PHOSPHORIBOSYLTRANSFERASE"/>
    <property type="match status" value="1"/>
</dbReference>
<comment type="similarity">
    <text evidence="5 15">Belongs to the purine/pyrimidine phosphoribosyltransferase family.</text>
</comment>
<keyword evidence="12 15" id="KW-0460">Magnesium</keyword>
<dbReference type="Pfam" id="PF00156">
    <property type="entry name" value="Pribosyltran"/>
    <property type="match status" value="1"/>
</dbReference>
<dbReference type="RefSeq" id="WP_013301942.1">
    <property type="nucleotide sequence ID" value="NC_019552.1"/>
</dbReference>
<evidence type="ECO:0000256" key="12">
    <source>
        <dbReference type="ARBA" id="ARBA00022842"/>
    </source>
</evidence>
<comment type="subcellular location">
    <subcellularLocation>
        <location evidence="2 15">Cytoplasm</location>
    </subcellularLocation>
</comment>
<dbReference type="GO" id="GO:0000287">
    <property type="term" value="F:magnesium ion binding"/>
    <property type="evidence" value="ECO:0007669"/>
    <property type="project" value="TreeGrafter"/>
</dbReference>
<dbReference type="KEGG" id="mhs:MOS_119"/>
<evidence type="ECO:0000259" key="16">
    <source>
        <dbReference type="Pfam" id="PF00156"/>
    </source>
</evidence>
<evidence type="ECO:0000256" key="14">
    <source>
        <dbReference type="ARBA" id="ARBA00049402"/>
    </source>
</evidence>
<dbReference type="GO" id="GO:0032264">
    <property type="term" value="P:IMP salvage"/>
    <property type="evidence" value="ECO:0007669"/>
    <property type="project" value="TreeGrafter"/>
</dbReference>
<dbReference type="GO" id="GO:0032263">
    <property type="term" value="P:GMP salvage"/>
    <property type="evidence" value="ECO:0007669"/>
    <property type="project" value="TreeGrafter"/>
</dbReference>
<evidence type="ECO:0000256" key="13">
    <source>
        <dbReference type="ARBA" id="ARBA00048811"/>
    </source>
</evidence>
<evidence type="ECO:0000313" key="17">
    <source>
        <dbReference type="EMBL" id="AFX74051.1"/>
    </source>
</evidence>
<dbReference type="GO" id="GO:0006178">
    <property type="term" value="P:guanine salvage"/>
    <property type="evidence" value="ECO:0007669"/>
    <property type="project" value="TreeGrafter"/>
</dbReference>
<comment type="catalytic activity">
    <reaction evidence="13">
        <text>GMP + diphosphate = guanine + 5-phospho-alpha-D-ribose 1-diphosphate</text>
        <dbReference type="Rhea" id="RHEA:25424"/>
        <dbReference type="ChEBI" id="CHEBI:16235"/>
        <dbReference type="ChEBI" id="CHEBI:33019"/>
        <dbReference type="ChEBI" id="CHEBI:58017"/>
        <dbReference type="ChEBI" id="CHEBI:58115"/>
        <dbReference type="EC" id="2.4.2.8"/>
    </reaction>
    <physiologicalReaction direction="right-to-left" evidence="13">
        <dbReference type="Rhea" id="RHEA:25426"/>
    </physiologicalReaction>
</comment>
<dbReference type="InterPro" id="IPR000836">
    <property type="entry name" value="PRTase_dom"/>
</dbReference>
<protein>
    <recommendedName>
        <fullName evidence="15">Hypoxanthine phosphoribosyltransferase</fullName>
        <ecNumber evidence="15">2.4.2.8</ecNumber>
    </recommendedName>
</protein>
<keyword evidence="10 15" id="KW-0660">Purine salvage</keyword>
<dbReference type="EMBL" id="CP003914">
    <property type="protein sequence ID" value="AFX74051.1"/>
    <property type="molecule type" value="Genomic_DNA"/>
</dbReference>
<organism evidence="17 18">
    <name type="scientific">Mesomycoplasma hyorhinis SK76</name>
    <dbReference type="NCBI Taxonomy" id="1118964"/>
    <lineage>
        <taxon>Bacteria</taxon>
        <taxon>Bacillati</taxon>
        <taxon>Mycoplasmatota</taxon>
        <taxon>Mycoplasmoidales</taxon>
        <taxon>Metamycoplasmataceae</taxon>
        <taxon>Mesomycoplasma</taxon>
    </lineage>
</organism>
<dbReference type="GO" id="GO:0004422">
    <property type="term" value="F:hypoxanthine phosphoribosyltransferase activity"/>
    <property type="evidence" value="ECO:0007669"/>
    <property type="project" value="InterPro"/>
</dbReference>
<evidence type="ECO:0000256" key="11">
    <source>
        <dbReference type="ARBA" id="ARBA00022741"/>
    </source>
</evidence>
<evidence type="ECO:0000313" key="18">
    <source>
        <dbReference type="Proteomes" id="UP000009399"/>
    </source>
</evidence>
<dbReference type="NCBIfam" id="TIGR01203">
    <property type="entry name" value="HGPRTase"/>
    <property type="match status" value="1"/>
</dbReference>
<keyword evidence="7 15" id="KW-0328">Glycosyltransferase</keyword>
<dbReference type="PANTHER" id="PTHR43340">
    <property type="entry name" value="HYPOXANTHINE-GUANINE PHOSPHORIBOSYLTRANSFERASE"/>
    <property type="match status" value="1"/>
</dbReference>
<evidence type="ECO:0000256" key="7">
    <source>
        <dbReference type="ARBA" id="ARBA00022676"/>
    </source>
</evidence>
<evidence type="ECO:0000256" key="6">
    <source>
        <dbReference type="ARBA" id="ARBA00022490"/>
    </source>
</evidence>
<keyword evidence="11 15" id="KW-0547">Nucleotide-binding</keyword>
<comment type="pathway">
    <text evidence="4">Purine metabolism; GMP biosynthesis via salvage pathway; GMP from guanine: step 1/1.</text>
</comment>